<dbReference type="GO" id="GO:0051603">
    <property type="term" value="P:proteolysis involved in protein catabolic process"/>
    <property type="evidence" value="ECO:0007669"/>
    <property type="project" value="TreeGrafter"/>
</dbReference>
<keyword evidence="16" id="KW-0346">Stress response</keyword>
<dbReference type="PATRIC" id="fig|386585.9.peg.1112"/>
<evidence type="ECO:0000256" key="12">
    <source>
        <dbReference type="RuleBase" id="RU003983"/>
    </source>
</evidence>
<feature type="chain" id="PRO_5014860855" evidence="14">
    <location>
        <begin position="23"/>
        <end position="262"/>
    </location>
</feature>
<sequence length="262" mass="27819">MINQRMIHMKNTKLLLAIVTSAALLTGCQNTHGIDTNMAISSGLNAYKAATLSDADAKAIANQGCAEMDSGNQVASKSSKYGKRLAKIAKALGNNINGTPVNYKVYMTSDVNAWAMANGCVRVYSGLMDMMNDNEIEGVLGHELGHVALGHSLAEMKASYAIVAARDAISATSGVASQLSRSQLGDIAEGAINAKYSRDKESEADDFSFDLLKKRGISTQGLVGSFEKLASLDGGRTQSMFDSHPPSTERAQHIRDRIASGK</sequence>
<organism evidence="16 17">
    <name type="scientific">Escherichia coli O157:H7</name>
    <dbReference type="NCBI Taxonomy" id="83334"/>
    <lineage>
        <taxon>Bacteria</taxon>
        <taxon>Pseudomonadati</taxon>
        <taxon>Pseudomonadota</taxon>
        <taxon>Gammaproteobacteria</taxon>
        <taxon>Enterobacterales</taxon>
        <taxon>Enterobacteriaceae</taxon>
        <taxon>Escherichia</taxon>
    </lineage>
</organism>
<evidence type="ECO:0000313" key="16">
    <source>
        <dbReference type="EMBL" id="AAG55394.1"/>
    </source>
</evidence>
<dbReference type="PROSITE" id="PS51257">
    <property type="entry name" value="PROKAR_LIPOPROTEIN"/>
    <property type="match status" value="1"/>
</dbReference>
<dbReference type="OMA" id="RPNIPYT"/>
<dbReference type="Gene3D" id="3.30.2010.10">
    <property type="entry name" value="Metalloproteases ('zincins'), catalytic domain"/>
    <property type="match status" value="1"/>
</dbReference>
<keyword evidence="10" id="KW-0564">Palmitate</keyword>
<evidence type="ECO:0000259" key="15">
    <source>
        <dbReference type="Pfam" id="PF01435"/>
    </source>
</evidence>
<dbReference type="Proteomes" id="UP000002519">
    <property type="component" value="Chromosome"/>
</dbReference>
<dbReference type="AlphaFoldDB" id="A0A0H3JD12"/>
<evidence type="ECO:0000256" key="13">
    <source>
        <dbReference type="SAM" id="MobiDB-lite"/>
    </source>
</evidence>
<evidence type="ECO:0000256" key="9">
    <source>
        <dbReference type="ARBA" id="ARBA00023136"/>
    </source>
</evidence>
<feature type="signal peptide" evidence="14">
    <location>
        <begin position="1"/>
        <end position="22"/>
    </location>
</feature>
<evidence type="ECO:0000256" key="1">
    <source>
        <dbReference type="ARBA" id="ARBA00004635"/>
    </source>
</evidence>
<evidence type="ECO:0000256" key="14">
    <source>
        <dbReference type="SAM" id="SignalP"/>
    </source>
</evidence>
<comment type="cofactor">
    <cofactor evidence="12">
        <name>Zn(2+)</name>
        <dbReference type="ChEBI" id="CHEBI:29105"/>
    </cofactor>
    <text evidence="12">Binds 1 zinc ion per subunit.</text>
</comment>
<keyword evidence="8 12" id="KW-0482">Metalloprotease</keyword>
<evidence type="ECO:0000313" key="17">
    <source>
        <dbReference type="Proteomes" id="UP000002519"/>
    </source>
</evidence>
<evidence type="ECO:0000256" key="7">
    <source>
        <dbReference type="ARBA" id="ARBA00022833"/>
    </source>
</evidence>
<protein>
    <submittedName>
        <fullName evidence="16">Heat shock protein</fullName>
    </submittedName>
</protein>
<feature type="compositionally biased region" description="Basic and acidic residues" evidence="13">
    <location>
        <begin position="250"/>
        <end position="262"/>
    </location>
</feature>
<feature type="domain" description="Peptidase M48" evidence="15">
    <location>
        <begin position="96"/>
        <end position="257"/>
    </location>
</feature>
<dbReference type="GO" id="GO:0004222">
    <property type="term" value="F:metalloendopeptidase activity"/>
    <property type="evidence" value="ECO:0007669"/>
    <property type="project" value="InterPro"/>
</dbReference>
<evidence type="ECO:0000256" key="6">
    <source>
        <dbReference type="ARBA" id="ARBA00022801"/>
    </source>
</evidence>
<dbReference type="PANTHER" id="PTHR22726">
    <property type="entry name" value="METALLOENDOPEPTIDASE OMA1"/>
    <property type="match status" value="1"/>
</dbReference>
<dbReference type="EMBL" id="AE005174">
    <property type="protein sequence ID" value="AAG55394.1"/>
    <property type="molecule type" value="Genomic_DNA"/>
</dbReference>
<keyword evidence="5 14" id="KW-0732">Signal</keyword>
<dbReference type="GO" id="GO:0016020">
    <property type="term" value="C:membrane"/>
    <property type="evidence" value="ECO:0007669"/>
    <property type="project" value="UniProtKB-SubCell"/>
</dbReference>
<evidence type="ECO:0000256" key="5">
    <source>
        <dbReference type="ARBA" id="ARBA00022729"/>
    </source>
</evidence>
<gene>
    <name evidence="16" type="primary">ycaL</name>
    <name evidence="16" type="ordered locus">Z1255</name>
</gene>
<keyword evidence="6 12" id="KW-0378">Hydrolase</keyword>
<evidence type="ECO:0000256" key="10">
    <source>
        <dbReference type="ARBA" id="ARBA00023139"/>
    </source>
</evidence>
<evidence type="ECO:0000256" key="4">
    <source>
        <dbReference type="ARBA" id="ARBA00022723"/>
    </source>
</evidence>
<dbReference type="PIR" id="H90752">
    <property type="entry name" value="H90752"/>
</dbReference>
<proteinExistence type="inferred from homology"/>
<feature type="region of interest" description="Disordered" evidence="13">
    <location>
        <begin position="236"/>
        <end position="262"/>
    </location>
</feature>
<dbReference type="PANTHER" id="PTHR22726:SF8">
    <property type="entry name" value="METALLOPROTEASE YCAL"/>
    <property type="match status" value="1"/>
</dbReference>
<evidence type="ECO:0000256" key="8">
    <source>
        <dbReference type="ARBA" id="ARBA00023049"/>
    </source>
</evidence>
<evidence type="ECO:0000256" key="11">
    <source>
        <dbReference type="ARBA" id="ARBA00023288"/>
    </source>
</evidence>
<dbReference type="GO" id="GO:0046872">
    <property type="term" value="F:metal ion binding"/>
    <property type="evidence" value="ECO:0007669"/>
    <property type="project" value="UniProtKB-KW"/>
</dbReference>
<reference evidence="16 17" key="1">
    <citation type="journal article" date="2001" name="Nature">
        <title>Genome sequence of enterohaemorrhagic Escherichia coli O157:H7.</title>
        <authorList>
            <person name="Perna N.T."/>
            <person name="Plunkett G.III."/>
            <person name="Burland V."/>
            <person name="Mau B."/>
            <person name="Glasner J.D."/>
            <person name="Rose D.J."/>
            <person name="Mayhew G.F."/>
            <person name="Evans P.S."/>
            <person name="Gregor J."/>
            <person name="Kirkpatrick H.A."/>
            <person name="Posfai G."/>
            <person name="Hackett J."/>
            <person name="Klink S."/>
            <person name="Boutin A."/>
            <person name="Shao Y."/>
            <person name="Miller L."/>
            <person name="Grotbeck E.J."/>
            <person name="Davis N.W."/>
            <person name="Lim A."/>
            <person name="Dimalanta E."/>
            <person name="Potamousis K."/>
            <person name="Apodaca J."/>
            <person name="Anantharaman T.S."/>
            <person name="Lin J."/>
            <person name="Yen G."/>
            <person name="Schwartz D.C."/>
            <person name="Welch R.A."/>
            <person name="Blattner F.R."/>
        </authorList>
    </citation>
    <scope>NUCLEOTIDE SEQUENCE [LARGE SCALE GENOMIC DNA]</scope>
    <source>
        <strain evidence="17">O157:H7 / EDL933 / ATCC 700927 / EHEC</strain>
    </source>
</reference>
<keyword evidence="11" id="KW-0449">Lipoprotein</keyword>
<keyword evidence="7 12" id="KW-0862">Zinc</keyword>
<comment type="similarity">
    <text evidence="12">Belongs to the peptidase M48 family.</text>
</comment>
<evidence type="ECO:0000256" key="3">
    <source>
        <dbReference type="ARBA" id="ARBA00022670"/>
    </source>
</evidence>
<dbReference type="PIR" id="F85616">
    <property type="entry name" value="F85616"/>
</dbReference>
<keyword evidence="9" id="KW-0472">Membrane</keyword>
<dbReference type="Pfam" id="PF01435">
    <property type="entry name" value="Peptidase_M48"/>
    <property type="match status" value="1"/>
</dbReference>
<keyword evidence="4" id="KW-0479">Metal-binding</keyword>
<comment type="subcellular location">
    <subcellularLocation>
        <location evidence="1">Membrane</location>
        <topology evidence="1">Lipid-anchor</topology>
    </subcellularLocation>
</comment>
<dbReference type="CDD" id="cd07334">
    <property type="entry name" value="M48C_loiP_like"/>
    <property type="match status" value="1"/>
</dbReference>
<name>A0A0H3JD12_ECO57</name>
<keyword evidence="3 12" id="KW-0645">Protease</keyword>
<comment type="similarity">
    <text evidence="2">Belongs to the peptidase M48B family.</text>
</comment>
<dbReference type="InterPro" id="IPR001915">
    <property type="entry name" value="Peptidase_M48"/>
</dbReference>
<dbReference type="FunFam" id="3.30.2010.10:FF:000004">
    <property type="entry name" value="Metalloprotease YcaL"/>
    <property type="match status" value="1"/>
</dbReference>
<dbReference type="InterPro" id="IPR051156">
    <property type="entry name" value="Mito/Outer_Membr_Metalloprot"/>
</dbReference>
<dbReference type="KEGG" id="ece:Z1255"/>
<evidence type="ECO:0000256" key="2">
    <source>
        <dbReference type="ARBA" id="ARBA00009779"/>
    </source>
</evidence>
<accession>A0A0H3JD12</accession>